<dbReference type="OrthoDB" id="9786431at2"/>
<dbReference type="AlphaFoldDB" id="A0A8G2EXN4"/>
<organism evidence="9 10">
    <name type="scientific">Thalassobaculum litoreum DSM 18839</name>
    <dbReference type="NCBI Taxonomy" id="1123362"/>
    <lineage>
        <taxon>Bacteria</taxon>
        <taxon>Pseudomonadati</taxon>
        <taxon>Pseudomonadota</taxon>
        <taxon>Alphaproteobacteria</taxon>
        <taxon>Rhodospirillales</taxon>
        <taxon>Thalassobaculaceae</taxon>
        <taxon>Thalassobaculum</taxon>
    </lineage>
</organism>
<dbReference type="PANTHER" id="PTHR30381">
    <property type="entry name" value="FLAGELLAR P-RING PERIPLASMIC PROTEIN FLGI"/>
    <property type="match status" value="1"/>
</dbReference>
<keyword evidence="9" id="KW-0966">Cell projection</keyword>
<dbReference type="GO" id="GO:0009428">
    <property type="term" value="C:bacterial-type flagellum basal body, distal rod, P ring"/>
    <property type="evidence" value="ECO:0007669"/>
    <property type="project" value="InterPro"/>
</dbReference>
<dbReference type="GO" id="GO:0030288">
    <property type="term" value="C:outer membrane-bounded periplasmic space"/>
    <property type="evidence" value="ECO:0007669"/>
    <property type="project" value="InterPro"/>
</dbReference>
<keyword evidence="5" id="KW-0574">Periplasm</keyword>
<dbReference type="RefSeq" id="WP_038015122.1">
    <property type="nucleotide sequence ID" value="NZ_FNBW01000013.1"/>
</dbReference>
<dbReference type="Pfam" id="PF02119">
    <property type="entry name" value="FlgI"/>
    <property type="match status" value="1"/>
</dbReference>
<keyword evidence="4 8" id="KW-0732">Signal</keyword>
<evidence type="ECO:0000256" key="3">
    <source>
        <dbReference type="ARBA" id="ARBA00019515"/>
    </source>
</evidence>
<keyword evidence="10" id="KW-1185">Reference proteome</keyword>
<reference evidence="9 10" key="1">
    <citation type="submission" date="2016-10" db="EMBL/GenBank/DDBJ databases">
        <authorList>
            <person name="Varghese N."/>
            <person name="Submissions S."/>
        </authorList>
    </citation>
    <scope>NUCLEOTIDE SEQUENCE [LARGE SCALE GENOMIC DNA]</scope>
    <source>
        <strain evidence="9 10">DSM 18839</strain>
    </source>
</reference>
<keyword evidence="6 8" id="KW-0975">Bacterial flagellum</keyword>
<comment type="subcellular location">
    <subcellularLocation>
        <location evidence="2 8">Bacterial flagellum basal body</location>
    </subcellularLocation>
</comment>
<evidence type="ECO:0000256" key="1">
    <source>
        <dbReference type="ARBA" id="ARBA00002591"/>
    </source>
</evidence>
<accession>A0A8G2EXN4</accession>
<dbReference type="InterPro" id="IPR001782">
    <property type="entry name" value="Flag_FlgI"/>
</dbReference>
<dbReference type="GO" id="GO:0005198">
    <property type="term" value="F:structural molecule activity"/>
    <property type="evidence" value="ECO:0007669"/>
    <property type="project" value="InterPro"/>
</dbReference>
<dbReference type="EMBL" id="FNBW01000013">
    <property type="protein sequence ID" value="SDG27276.1"/>
    <property type="molecule type" value="Genomic_DNA"/>
</dbReference>
<feature type="chain" id="PRO_5035026024" description="Flagellar P-ring protein" evidence="8">
    <location>
        <begin position="27"/>
        <end position="373"/>
    </location>
</feature>
<evidence type="ECO:0000256" key="8">
    <source>
        <dbReference type="HAMAP-Rule" id="MF_00416"/>
    </source>
</evidence>
<sequence length="373" mass="39181" precursor="true">MTLTRFLKGIATGLTALVLTATAAGAQTRIKDIVDFEGVRENMLIGYGLVVGLNGTGDSLNSAIFTRESLVGMLERLGVNSRDSSLSTDNVAAVMVTATLPPFSTQGTRIDVSISAIGDAEDLLGGTLLVTPLVGADGEVYAVAQGPVATGAFSAQGQAASISRGVPTGGRIANGAIVEREIDFKLNMMETVRIALRNPDFTTSRRIAQAINAFVGGPIAQSVDSGTVRMLVPDAYRNNAVALITDIEQLRVTPDNIAKVVIDEQTGVIVMGENVRINTVAIAQGNLTIRITETPQVSQPQPFSETGETVEVPRTQIEIDDESDNRLTVLPTTVTLQELVDGLNALGVGPRDMISILQAIKASGALQAELEVL</sequence>
<evidence type="ECO:0000256" key="2">
    <source>
        <dbReference type="ARBA" id="ARBA00004117"/>
    </source>
</evidence>
<keyword evidence="9" id="KW-0969">Cilium</keyword>
<evidence type="ECO:0000256" key="7">
    <source>
        <dbReference type="ARBA" id="ARBA00032344"/>
    </source>
</evidence>
<evidence type="ECO:0000256" key="5">
    <source>
        <dbReference type="ARBA" id="ARBA00022764"/>
    </source>
</evidence>
<evidence type="ECO:0000313" key="10">
    <source>
        <dbReference type="Proteomes" id="UP000198615"/>
    </source>
</evidence>
<comment type="function">
    <text evidence="1 8">Assembles around the rod to form the L-ring and probably protects the motor/basal body from shearing forces during rotation.</text>
</comment>
<proteinExistence type="inferred from homology"/>
<dbReference type="PANTHER" id="PTHR30381:SF0">
    <property type="entry name" value="FLAGELLAR P-RING PROTEIN"/>
    <property type="match status" value="1"/>
</dbReference>
<dbReference type="Proteomes" id="UP000198615">
    <property type="component" value="Unassembled WGS sequence"/>
</dbReference>
<comment type="caution">
    <text evidence="9">The sequence shown here is derived from an EMBL/GenBank/DDBJ whole genome shotgun (WGS) entry which is preliminary data.</text>
</comment>
<feature type="signal peptide" evidence="8">
    <location>
        <begin position="1"/>
        <end position="26"/>
    </location>
</feature>
<gene>
    <name evidence="8" type="primary">flgI</name>
    <name evidence="9" type="ORF">SAMN05660686_03860</name>
</gene>
<dbReference type="PRINTS" id="PR01010">
    <property type="entry name" value="FLGPRINGFLGI"/>
</dbReference>
<name>A0A8G2EXN4_9PROT</name>
<dbReference type="HAMAP" id="MF_00416">
    <property type="entry name" value="FlgI"/>
    <property type="match status" value="1"/>
</dbReference>
<comment type="subunit">
    <text evidence="8">The basal body constitutes a major portion of the flagellar organelle and consists of four rings (L,P,S, and M) mounted on a central rod.</text>
</comment>
<evidence type="ECO:0000313" key="9">
    <source>
        <dbReference type="EMBL" id="SDG27276.1"/>
    </source>
</evidence>
<dbReference type="NCBIfam" id="NF003676">
    <property type="entry name" value="PRK05303.1"/>
    <property type="match status" value="1"/>
</dbReference>
<keyword evidence="9" id="KW-0282">Flagellum</keyword>
<comment type="similarity">
    <text evidence="8">Belongs to the FlgI family.</text>
</comment>
<evidence type="ECO:0000256" key="6">
    <source>
        <dbReference type="ARBA" id="ARBA00023143"/>
    </source>
</evidence>
<evidence type="ECO:0000256" key="4">
    <source>
        <dbReference type="ARBA" id="ARBA00022729"/>
    </source>
</evidence>
<protein>
    <recommendedName>
        <fullName evidence="3 8">Flagellar P-ring protein</fullName>
    </recommendedName>
    <alternativeName>
        <fullName evidence="7 8">Basal body P-ring protein</fullName>
    </alternativeName>
</protein>
<dbReference type="GO" id="GO:0071973">
    <property type="term" value="P:bacterial-type flagellum-dependent cell motility"/>
    <property type="evidence" value="ECO:0007669"/>
    <property type="project" value="InterPro"/>
</dbReference>